<dbReference type="AlphaFoldDB" id="A0A1B6D7E5"/>
<feature type="transmembrane region" description="Helical" evidence="1">
    <location>
        <begin position="158"/>
        <end position="176"/>
    </location>
</feature>
<keyword evidence="1" id="KW-0472">Membrane</keyword>
<feature type="transmembrane region" description="Helical" evidence="1">
    <location>
        <begin position="62"/>
        <end position="82"/>
    </location>
</feature>
<evidence type="ECO:0000256" key="1">
    <source>
        <dbReference type="SAM" id="Phobius"/>
    </source>
</evidence>
<gene>
    <name evidence="2" type="ORF">g.26718</name>
</gene>
<protein>
    <submittedName>
        <fullName evidence="2">Uncharacterized protein</fullName>
    </submittedName>
</protein>
<proteinExistence type="predicted"/>
<keyword evidence="1" id="KW-0812">Transmembrane</keyword>
<accession>A0A1B6D7E5</accession>
<evidence type="ECO:0000313" key="2">
    <source>
        <dbReference type="EMBL" id="JAS21609.1"/>
    </source>
</evidence>
<name>A0A1B6D7E5_9HEMI</name>
<feature type="transmembrane region" description="Helical" evidence="1">
    <location>
        <begin position="30"/>
        <end position="50"/>
    </location>
</feature>
<dbReference type="EMBL" id="GEDC01015689">
    <property type="protein sequence ID" value="JAS21609.1"/>
    <property type="molecule type" value="Transcribed_RNA"/>
</dbReference>
<sequence length="181" mass="20162">MSDVKSALSHGFLAVSSGWALSKCMDLHYAAFGFGLYLVNGILGVACYAFDNESLNHIQIRLYRISTNLSLPLIATEMYISAGLPYQYCWLHLVFPIYFIIKEEVLDEQVDSNLKDISNIAQIISAGYSSFLKDNNIYGYAFAVLQCANFFGNGRNQVLQFCCFAGLGCISALFFFKGSQF</sequence>
<reference evidence="2" key="1">
    <citation type="submission" date="2015-12" db="EMBL/GenBank/DDBJ databases">
        <title>De novo transcriptome assembly of four potential Pierce s Disease insect vectors from Arizona vineyards.</title>
        <authorList>
            <person name="Tassone E.E."/>
        </authorList>
    </citation>
    <scope>NUCLEOTIDE SEQUENCE</scope>
</reference>
<organism evidence="2">
    <name type="scientific">Clastoptera arizonana</name>
    <name type="common">Arizona spittle bug</name>
    <dbReference type="NCBI Taxonomy" id="38151"/>
    <lineage>
        <taxon>Eukaryota</taxon>
        <taxon>Metazoa</taxon>
        <taxon>Ecdysozoa</taxon>
        <taxon>Arthropoda</taxon>
        <taxon>Hexapoda</taxon>
        <taxon>Insecta</taxon>
        <taxon>Pterygota</taxon>
        <taxon>Neoptera</taxon>
        <taxon>Paraneoptera</taxon>
        <taxon>Hemiptera</taxon>
        <taxon>Auchenorrhyncha</taxon>
        <taxon>Cercopoidea</taxon>
        <taxon>Clastopteridae</taxon>
        <taxon>Clastoptera</taxon>
    </lineage>
</organism>
<keyword evidence="1" id="KW-1133">Transmembrane helix</keyword>